<dbReference type="InterPro" id="IPR036759">
    <property type="entry name" value="TPK_catalytic_sf"/>
</dbReference>
<dbReference type="InterPro" id="IPR053149">
    <property type="entry name" value="TPK"/>
</dbReference>
<name>A0A0G1RUL3_9BACT</name>
<evidence type="ECO:0000256" key="5">
    <source>
        <dbReference type="NCBIfam" id="TIGR01378"/>
    </source>
</evidence>
<dbReference type="GO" id="GO:0006772">
    <property type="term" value="P:thiamine metabolic process"/>
    <property type="evidence" value="ECO:0007669"/>
    <property type="project" value="UniProtKB-UniRule"/>
</dbReference>
<dbReference type="Pfam" id="PF04265">
    <property type="entry name" value="TPK_B1_binding"/>
    <property type="match status" value="1"/>
</dbReference>
<keyword evidence="2" id="KW-0547">Nucleotide-binding</keyword>
<gene>
    <name evidence="7" type="ORF">UX85_C0007G0078</name>
</gene>
<proteinExistence type="predicted"/>
<dbReference type="Proteomes" id="UP000033860">
    <property type="component" value="Unassembled WGS sequence"/>
</dbReference>
<evidence type="ECO:0000256" key="3">
    <source>
        <dbReference type="ARBA" id="ARBA00022777"/>
    </source>
</evidence>
<dbReference type="AlphaFoldDB" id="A0A0G1RUL3"/>
<keyword evidence="3 7" id="KW-0418">Kinase</keyword>
<keyword evidence="4" id="KW-0067">ATP-binding</keyword>
<dbReference type="CDD" id="cd07995">
    <property type="entry name" value="TPK"/>
    <property type="match status" value="1"/>
</dbReference>
<evidence type="ECO:0000259" key="6">
    <source>
        <dbReference type="SMART" id="SM00983"/>
    </source>
</evidence>
<organism evidence="7 8">
    <name type="scientific">Candidatus Beckwithbacteria bacterium GW2011_GWB1_47_15</name>
    <dbReference type="NCBI Taxonomy" id="1618371"/>
    <lineage>
        <taxon>Bacteria</taxon>
        <taxon>Candidatus Beckwithiibacteriota</taxon>
    </lineage>
</organism>
<dbReference type="Gene3D" id="3.40.50.10240">
    <property type="entry name" value="Thiamin pyrophosphokinase, catalytic domain"/>
    <property type="match status" value="1"/>
</dbReference>
<protein>
    <recommendedName>
        <fullName evidence="5">Thiamine diphosphokinase</fullName>
        <ecNumber evidence="5">2.7.6.2</ecNumber>
    </recommendedName>
</protein>
<dbReference type="InterPro" id="IPR007371">
    <property type="entry name" value="TPK_catalytic"/>
</dbReference>
<sequence>MLVVYNEGTMKQAIIFLNGDLADASGVKQEIKKTDLVIAADGGSKLAQKLGITPDLVVGDLDSYTGSKKIKTIPYPKDKDFTDSELAIDYALKQKVKRLVIVGLLGRRFDHLASNLMLAATLAAKGIKVEAVEGKQRLYFLSSRINLEGNPGDIVSLTPLKSNVKVTTRGLKWKLQGSTLKFGYGRGVSNVMTAKKVSLSVRRGILLVVHSRQ</sequence>
<dbReference type="PANTHER" id="PTHR41299:SF1">
    <property type="entry name" value="THIAMINE PYROPHOSPHOKINASE"/>
    <property type="match status" value="1"/>
</dbReference>
<dbReference type="GO" id="GO:0004788">
    <property type="term" value="F:thiamine diphosphokinase activity"/>
    <property type="evidence" value="ECO:0007669"/>
    <property type="project" value="UniProtKB-UniRule"/>
</dbReference>
<dbReference type="SMART" id="SM00983">
    <property type="entry name" value="TPK_B1_binding"/>
    <property type="match status" value="1"/>
</dbReference>
<evidence type="ECO:0000256" key="4">
    <source>
        <dbReference type="ARBA" id="ARBA00022840"/>
    </source>
</evidence>
<dbReference type="InterPro" id="IPR007373">
    <property type="entry name" value="Thiamin_PyroPKinase_B1-bd"/>
</dbReference>
<feature type="domain" description="Thiamin pyrophosphokinase thiamin-binding" evidence="6">
    <location>
        <begin position="134"/>
        <end position="207"/>
    </location>
</feature>
<dbReference type="SUPFAM" id="SSF63999">
    <property type="entry name" value="Thiamin pyrophosphokinase, catalytic domain"/>
    <property type="match status" value="1"/>
</dbReference>
<dbReference type="GO" id="GO:0030975">
    <property type="term" value="F:thiamine binding"/>
    <property type="evidence" value="ECO:0007669"/>
    <property type="project" value="InterPro"/>
</dbReference>
<reference evidence="7 8" key="1">
    <citation type="journal article" date="2015" name="Nature">
        <title>rRNA introns, odd ribosomes, and small enigmatic genomes across a large radiation of phyla.</title>
        <authorList>
            <person name="Brown C.T."/>
            <person name="Hug L.A."/>
            <person name="Thomas B.C."/>
            <person name="Sharon I."/>
            <person name="Castelle C.J."/>
            <person name="Singh A."/>
            <person name="Wilkins M.J."/>
            <person name="Williams K.H."/>
            <person name="Banfield J.F."/>
        </authorList>
    </citation>
    <scope>NUCLEOTIDE SEQUENCE [LARGE SCALE GENOMIC DNA]</scope>
</reference>
<dbReference type="PATRIC" id="fig|1618371.3.peg.993"/>
<evidence type="ECO:0000256" key="2">
    <source>
        <dbReference type="ARBA" id="ARBA00022741"/>
    </source>
</evidence>
<keyword evidence="1" id="KW-0808">Transferase</keyword>
<dbReference type="EC" id="2.7.6.2" evidence="5"/>
<evidence type="ECO:0000256" key="1">
    <source>
        <dbReference type="ARBA" id="ARBA00022679"/>
    </source>
</evidence>
<dbReference type="NCBIfam" id="TIGR01378">
    <property type="entry name" value="thi_PPkinase"/>
    <property type="match status" value="1"/>
</dbReference>
<comment type="caution">
    <text evidence="7">The sequence shown here is derived from an EMBL/GenBank/DDBJ whole genome shotgun (WGS) entry which is preliminary data.</text>
</comment>
<accession>A0A0G1RUL3</accession>
<dbReference type="Pfam" id="PF04263">
    <property type="entry name" value="TPK_catalytic"/>
    <property type="match status" value="1"/>
</dbReference>
<dbReference type="EMBL" id="LCNT01000007">
    <property type="protein sequence ID" value="KKU60791.1"/>
    <property type="molecule type" value="Genomic_DNA"/>
</dbReference>
<dbReference type="InterPro" id="IPR006282">
    <property type="entry name" value="Thi_PPkinase"/>
</dbReference>
<dbReference type="InterPro" id="IPR036371">
    <property type="entry name" value="TPK_B1-bd_sf"/>
</dbReference>
<evidence type="ECO:0000313" key="8">
    <source>
        <dbReference type="Proteomes" id="UP000033860"/>
    </source>
</evidence>
<evidence type="ECO:0000313" key="7">
    <source>
        <dbReference type="EMBL" id="KKU60791.1"/>
    </source>
</evidence>
<dbReference type="PANTHER" id="PTHR41299">
    <property type="entry name" value="THIAMINE PYROPHOSPHOKINASE"/>
    <property type="match status" value="1"/>
</dbReference>
<dbReference type="GO" id="GO:0005524">
    <property type="term" value="F:ATP binding"/>
    <property type="evidence" value="ECO:0007669"/>
    <property type="project" value="UniProtKB-KW"/>
</dbReference>
<dbReference type="SUPFAM" id="SSF63862">
    <property type="entry name" value="Thiamin pyrophosphokinase, substrate-binding domain"/>
    <property type="match status" value="1"/>
</dbReference>
<dbReference type="GO" id="GO:0016301">
    <property type="term" value="F:kinase activity"/>
    <property type="evidence" value="ECO:0007669"/>
    <property type="project" value="UniProtKB-KW"/>
</dbReference>
<dbReference type="GO" id="GO:0009229">
    <property type="term" value="P:thiamine diphosphate biosynthetic process"/>
    <property type="evidence" value="ECO:0007669"/>
    <property type="project" value="InterPro"/>
</dbReference>